<dbReference type="AlphaFoldDB" id="A0A165LJ43"/>
<evidence type="ECO:0000259" key="1">
    <source>
        <dbReference type="Pfam" id="PF12937"/>
    </source>
</evidence>
<proteinExistence type="predicted"/>
<organism evidence="2 3">
    <name type="scientific">Exidia glandulosa HHB12029</name>
    <dbReference type="NCBI Taxonomy" id="1314781"/>
    <lineage>
        <taxon>Eukaryota</taxon>
        <taxon>Fungi</taxon>
        <taxon>Dikarya</taxon>
        <taxon>Basidiomycota</taxon>
        <taxon>Agaricomycotina</taxon>
        <taxon>Agaricomycetes</taxon>
        <taxon>Auriculariales</taxon>
        <taxon>Exidiaceae</taxon>
        <taxon>Exidia</taxon>
    </lineage>
</organism>
<feature type="domain" description="F-box" evidence="1">
    <location>
        <begin position="16"/>
        <end position="71"/>
    </location>
</feature>
<dbReference type="EMBL" id="KV425924">
    <property type="protein sequence ID" value="KZV97916.1"/>
    <property type="molecule type" value="Genomic_DNA"/>
</dbReference>
<accession>A0A165LJ43</accession>
<evidence type="ECO:0000313" key="2">
    <source>
        <dbReference type="EMBL" id="KZV97916.1"/>
    </source>
</evidence>
<keyword evidence="3" id="KW-1185">Reference proteome</keyword>
<reference evidence="2 3" key="1">
    <citation type="journal article" date="2016" name="Mol. Biol. Evol.">
        <title>Comparative Genomics of Early-Diverging Mushroom-Forming Fungi Provides Insights into the Origins of Lignocellulose Decay Capabilities.</title>
        <authorList>
            <person name="Nagy L.G."/>
            <person name="Riley R."/>
            <person name="Tritt A."/>
            <person name="Adam C."/>
            <person name="Daum C."/>
            <person name="Floudas D."/>
            <person name="Sun H."/>
            <person name="Yadav J.S."/>
            <person name="Pangilinan J."/>
            <person name="Larsson K.H."/>
            <person name="Matsuura K."/>
            <person name="Barry K."/>
            <person name="Labutti K."/>
            <person name="Kuo R."/>
            <person name="Ohm R.A."/>
            <person name="Bhattacharya S.S."/>
            <person name="Shirouzu T."/>
            <person name="Yoshinaga Y."/>
            <person name="Martin F.M."/>
            <person name="Grigoriev I.V."/>
            <person name="Hibbett D.S."/>
        </authorList>
    </citation>
    <scope>NUCLEOTIDE SEQUENCE [LARGE SCALE GENOMIC DNA]</scope>
    <source>
        <strain evidence="2 3">HHB12029</strain>
    </source>
</reference>
<dbReference type="Proteomes" id="UP000077266">
    <property type="component" value="Unassembled WGS sequence"/>
</dbReference>
<dbReference type="Pfam" id="PF12937">
    <property type="entry name" value="F-box-like"/>
    <property type="match status" value="1"/>
</dbReference>
<dbReference type="Gene3D" id="1.20.1280.50">
    <property type="match status" value="1"/>
</dbReference>
<name>A0A165LJ43_EXIGL</name>
<sequence length="455" mass="50202">MAGVLVCNSVFGTSSINGLPDDVLLEIFYAAQRAAAADGSELQLAFTIACVCSRWRTLAVAYGQLWSRVCVYVPKPGPDLSEVVHIVLSRLGTVPLALRLVTDRYICYTAEDRMATMAGIKAVASPVSRLISRASSIRIVELPIQDPTSYTWKIPFEESIMSLLKVDTPHLRRLKVVGSTVSKRYGKSNTTDPRLLPFAPLLDTVVLNGPDWRKFAHCCIRSLDLSFQGSLPDFALLNAGCPELGELKLHLCRRTTVSDNRDMGIATVVAPVMFQNLTVLDVEPGYILGCIPCRTIPLIRSLKIHTQPWYWFSGTPMIRLRLPSMPTLCDLELTMANNETIPFLARLSSVTRLRISNSPVLAHFLGIWSALDTIPVPPLESLVVDGHLSRWEAVDPEDIGRNLVALLETRANYIQDTSSGHAIRALGHLRLEGLDLDDQIIARLSDLVEVIDVQA</sequence>
<dbReference type="OrthoDB" id="3181888at2759"/>
<dbReference type="SUPFAM" id="SSF81383">
    <property type="entry name" value="F-box domain"/>
    <property type="match status" value="1"/>
</dbReference>
<dbReference type="InterPro" id="IPR036047">
    <property type="entry name" value="F-box-like_dom_sf"/>
</dbReference>
<protein>
    <recommendedName>
        <fullName evidence="1">F-box domain-containing protein</fullName>
    </recommendedName>
</protein>
<dbReference type="SUPFAM" id="SSF52058">
    <property type="entry name" value="L domain-like"/>
    <property type="match status" value="1"/>
</dbReference>
<dbReference type="InterPro" id="IPR001810">
    <property type="entry name" value="F-box_dom"/>
</dbReference>
<dbReference type="InParanoid" id="A0A165LJ43"/>
<gene>
    <name evidence="2" type="ORF">EXIGLDRAFT_729433</name>
</gene>
<evidence type="ECO:0000313" key="3">
    <source>
        <dbReference type="Proteomes" id="UP000077266"/>
    </source>
</evidence>